<sequence>MTLGDWMITLLLLFIPIVNIVMLIIWSVDSSTNENKKHFAWAYLIYMAIGVVVSIIFSSILISVILAAMSSMNY</sequence>
<feature type="transmembrane region" description="Helical" evidence="1">
    <location>
        <begin position="40"/>
        <end position="69"/>
    </location>
</feature>
<evidence type="ECO:0000313" key="2">
    <source>
        <dbReference type="EMBL" id="KNZ40452.1"/>
    </source>
</evidence>
<keyword evidence="1" id="KW-0812">Transmembrane</keyword>
<gene>
    <name evidence="2" type="ORF">AKG39_17705</name>
</gene>
<dbReference type="OrthoDB" id="1778713at2"/>
<dbReference type="AlphaFoldDB" id="A0A0L6TWL2"/>
<evidence type="ECO:0000313" key="3">
    <source>
        <dbReference type="Proteomes" id="UP000036873"/>
    </source>
</evidence>
<keyword evidence="1" id="KW-1133">Transmembrane helix</keyword>
<reference evidence="3" key="1">
    <citation type="submission" date="2015-07" db="EMBL/GenBank/DDBJ databases">
        <title>Draft genome sequence of Acetobacterium bakii DSM 8293, a potential psychrophilic chemical producer through syngas fermentation.</title>
        <authorList>
            <person name="Song Y."/>
            <person name="Hwang S."/>
            <person name="Cho B.-K."/>
        </authorList>
    </citation>
    <scope>NUCLEOTIDE SEQUENCE [LARGE SCALE GENOMIC DNA]</scope>
    <source>
        <strain evidence="3">DSM 8239</strain>
    </source>
</reference>
<proteinExistence type="predicted"/>
<keyword evidence="3" id="KW-1185">Reference proteome</keyword>
<keyword evidence="1" id="KW-0472">Membrane</keyword>
<organism evidence="2 3">
    <name type="scientific">Acetobacterium bakii</name>
    <dbReference type="NCBI Taxonomy" id="52689"/>
    <lineage>
        <taxon>Bacteria</taxon>
        <taxon>Bacillati</taxon>
        <taxon>Bacillota</taxon>
        <taxon>Clostridia</taxon>
        <taxon>Eubacteriales</taxon>
        <taxon>Eubacteriaceae</taxon>
        <taxon>Acetobacterium</taxon>
    </lineage>
</organism>
<evidence type="ECO:0000256" key="1">
    <source>
        <dbReference type="SAM" id="Phobius"/>
    </source>
</evidence>
<dbReference type="STRING" id="52689.AKG39_17705"/>
<accession>A0A0L6TWL2</accession>
<protein>
    <submittedName>
        <fullName evidence="2">Uncharacterized protein</fullName>
    </submittedName>
</protein>
<dbReference type="EMBL" id="LGYO01000061">
    <property type="protein sequence ID" value="KNZ40452.1"/>
    <property type="molecule type" value="Genomic_DNA"/>
</dbReference>
<dbReference type="InterPro" id="IPR008407">
    <property type="entry name" value="Brnchd-chn_aa_trnsp_AzlD"/>
</dbReference>
<dbReference type="Proteomes" id="UP000036873">
    <property type="component" value="Unassembled WGS sequence"/>
</dbReference>
<name>A0A0L6TWL2_9FIRM</name>
<dbReference type="Pfam" id="PF05437">
    <property type="entry name" value="AzlD"/>
    <property type="match status" value="1"/>
</dbReference>
<feature type="transmembrane region" description="Helical" evidence="1">
    <location>
        <begin position="6"/>
        <end position="28"/>
    </location>
</feature>
<comment type="caution">
    <text evidence="2">The sequence shown here is derived from an EMBL/GenBank/DDBJ whole genome shotgun (WGS) entry which is preliminary data.</text>
</comment>